<dbReference type="STRING" id="1001240.GY21_20130"/>
<comment type="caution">
    <text evidence="2">The sequence shown here is derived from an EMBL/GenBank/DDBJ whole genome shotgun (WGS) entry which is preliminary data.</text>
</comment>
<feature type="transmembrane region" description="Helical" evidence="1">
    <location>
        <begin position="75"/>
        <end position="98"/>
    </location>
</feature>
<reference evidence="3 5" key="2">
    <citation type="submission" date="2020-08" db="EMBL/GenBank/DDBJ databases">
        <title>Sequencing the genomes of 1000 actinobacteria strains.</title>
        <authorList>
            <person name="Klenk H.-P."/>
        </authorList>
    </citation>
    <scope>NUCLEOTIDE SEQUENCE [LARGE SCALE GENOMIC DNA]</scope>
    <source>
        <strain evidence="3 5">DSM 21065</strain>
    </source>
</reference>
<dbReference type="RefSeq" id="WP_035840375.1">
    <property type="nucleotide sequence ID" value="NZ_JACHBQ010000001.1"/>
</dbReference>
<dbReference type="eggNOG" id="ENOG5032UXA">
    <property type="taxonomic scope" value="Bacteria"/>
</dbReference>
<dbReference type="InterPro" id="IPR018729">
    <property type="entry name" value="DUF2269_transmembrane"/>
</dbReference>
<keyword evidence="1" id="KW-0812">Transmembrane</keyword>
<evidence type="ECO:0000313" key="5">
    <source>
        <dbReference type="Proteomes" id="UP000561726"/>
    </source>
</evidence>
<evidence type="ECO:0000313" key="2">
    <source>
        <dbReference type="EMBL" id="KGJ71743.1"/>
    </source>
</evidence>
<reference evidence="2 4" key="1">
    <citation type="submission" date="2014-08" db="EMBL/GenBank/DDBJ databases">
        <authorList>
            <person name="Sisinthy S."/>
        </authorList>
    </citation>
    <scope>NUCLEOTIDE SEQUENCE [LARGE SCALE GENOMIC DNA]</scope>
    <source>
        <strain evidence="2 4">RuG17</strain>
    </source>
</reference>
<dbReference type="EMBL" id="JACHBQ010000001">
    <property type="protein sequence ID" value="MBB5641405.1"/>
    <property type="molecule type" value="Genomic_DNA"/>
</dbReference>
<keyword evidence="4" id="KW-1185">Reference proteome</keyword>
<name>A0A099J2R7_9MICO</name>
<evidence type="ECO:0000313" key="3">
    <source>
        <dbReference type="EMBL" id="MBB5641405.1"/>
    </source>
</evidence>
<evidence type="ECO:0000256" key="1">
    <source>
        <dbReference type="SAM" id="Phobius"/>
    </source>
</evidence>
<organism evidence="2 4">
    <name type="scientific">Cryobacterium roopkundense</name>
    <dbReference type="NCBI Taxonomy" id="1001240"/>
    <lineage>
        <taxon>Bacteria</taxon>
        <taxon>Bacillati</taxon>
        <taxon>Actinomycetota</taxon>
        <taxon>Actinomycetes</taxon>
        <taxon>Micrococcales</taxon>
        <taxon>Microbacteriaceae</taxon>
        <taxon>Cryobacterium</taxon>
    </lineage>
</organism>
<sequence>MDTLINTLHIVAAVFIVGPMAILPMTAMRLVRAGQSGPVAVLAKSVSIFSLLSLLVAVLGFGALSMGGYVFAATWVWLSIVLYAIALAINLFLVVPALQSAAEELTAREGAGVATKVAAYSRIAMGSGIAALLLVAVVVLMVWRP</sequence>
<protein>
    <submittedName>
        <fullName evidence="2">Conjugal transfer protein TrbL</fullName>
    </submittedName>
    <submittedName>
        <fullName evidence="3">Putative membrane protein</fullName>
    </submittedName>
</protein>
<dbReference type="Proteomes" id="UP000561726">
    <property type="component" value="Unassembled WGS sequence"/>
</dbReference>
<dbReference type="AlphaFoldDB" id="A0A099J2R7"/>
<evidence type="ECO:0000313" key="4">
    <source>
        <dbReference type="Proteomes" id="UP000029864"/>
    </source>
</evidence>
<accession>A0A099J2R7</accession>
<proteinExistence type="predicted"/>
<dbReference type="OrthoDB" id="5190563at2"/>
<dbReference type="Pfam" id="PF10027">
    <property type="entry name" value="DUF2269"/>
    <property type="match status" value="1"/>
</dbReference>
<keyword evidence="1" id="KW-1133">Transmembrane helix</keyword>
<gene>
    <name evidence="3" type="ORF">BJ997_001953</name>
    <name evidence="2" type="ORF">GY21_20130</name>
</gene>
<dbReference type="EMBL" id="JPXF01000140">
    <property type="protein sequence ID" value="KGJ71743.1"/>
    <property type="molecule type" value="Genomic_DNA"/>
</dbReference>
<feature type="transmembrane region" description="Helical" evidence="1">
    <location>
        <begin position="39"/>
        <end position="63"/>
    </location>
</feature>
<dbReference type="Proteomes" id="UP000029864">
    <property type="component" value="Unassembled WGS sequence"/>
</dbReference>
<feature type="transmembrane region" description="Helical" evidence="1">
    <location>
        <begin position="6"/>
        <end position="27"/>
    </location>
</feature>
<feature type="transmembrane region" description="Helical" evidence="1">
    <location>
        <begin position="119"/>
        <end position="143"/>
    </location>
</feature>
<keyword evidence="1" id="KW-0472">Membrane</keyword>